<dbReference type="OrthoDB" id="2530523at2759"/>
<dbReference type="VEuPathDB" id="FungiDB:P170DRAFT_354194"/>
<evidence type="ECO:0008006" key="4">
    <source>
        <dbReference type="Google" id="ProtNLM"/>
    </source>
</evidence>
<comment type="caution">
    <text evidence="2">The sequence shown here is derived from an EMBL/GenBank/DDBJ whole genome shotgun (WGS) entry which is preliminary data.</text>
</comment>
<protein>
    <recommendedName>
        <fullName evidence="4">Glutamine repeat protein-1</fullName>
    </recommendedName>
</protein>
<evidence type="ECO:0000256" key="1">
    <source>
        <dbReference type="SAM" id="MobiDB-lite"/>
    </source>
</evidence>
<keyword evidence="3" id="KW-1185">Reference proteome</keyword>
<dbReference type="Proteomes" id="UP000234275">
    <property type="component" value="Unassembled WGS sequence"/>
</dbReference>
<dbReference type="STRING" id="1392250.A0A2I2GB07"/>
<feature type="compositionally biased region" description="Polar residues" evidence="1">
    <location>
        <begin position="212"/>
        <end position="231"/>
    </location>
</feature>
<feature type="region of interest" description="Disordered" evidence="1">
    <location>
        <begin position="205"/>
        <end position="249"/>
    </location>
</feature>
<dbReference type="EMBL" id="MSFO01000003">
    <property type="protein sequence ID" value="PLB50061.1"/>
    <property type="molecule type" value="Genomic_DNA"/>
</dbReference>
<feature type="region of interest" description="Disordered" evidence="1">
    <location>
        <begin position="1"/>
        <end position="178"/>
    </location>
</feature>
<proteinExistence type="predicted"/>
<dbReference type="GeneID" id="36551714"/>
<reference evidence="2 3" key="1">
    <citation type="submission" date="2016-12" db="EMBL/GenBank/DDBJ databases">
        <title>The genomes of Aspergillus section Nigri reveals drivers in fungal speciation.</title>
        <authorList>
            <consortium name="DOE Joint Genome Institute"/>
            <person name="Vesth T.C."/>
            <person name="Nybo J."/>
            <person name="Theobald S."/>
            <person name="Brandl J."/>
            <person name="Frisvad J.C."/>
            <person name="Nielsen K.F."/>
            <person name="Lyhne E.K."/>
            <person name="Kogle M.E."/>
            <person name="Kuo A."/>
            <person name="Riley R."/>
            <person name="Clum A."/>
            <person name="Nolan M."/>
            <person name="Lipzen A."/>
            <person name="Salamov A."/>
            <person name="Henrissat B."/>
            <person name="Wiebenga A."/>
            <person name="De Vries R.P."/>
            <person name="Grigoriev I.V."/>
            <person name="Mortensen U.H."/>
            <person name="Andersen M.R."/>
            <person name="Baker S.E."/>
        </authorList>
    </citation>
    <scope>NUCLEOTIDE SEQUENCE [LARGE SCALE GENOMIC DNA]</scope>
    <source>
        <strain evidence="2 3">IBT 23096</strain>
    </source>
</reference>
<feature type="region of interest" description="Disordered" evidence="1">
    <location>
        <begin position="269"/>
        <end position="333"/>
    </location>
</feature>
<feature type="compositionally biased region" description="Polar residues" evidence="1">
    <location>
        <begin position="98"/>
        <end position="120"/>
    </location>
</feature>
<dbReference type="RefSeq" id="XP_024705363.1">
    <property type="nucleotide sequence ID" value="XM_024844014.1"/>
</dbReference>
<dbReference type="AlphaFoldDB" id="A0A2I2GB07"/>
<feature type="compositionally biased region" description="Pro residues" evidence="1">
    <location>
        <begin position="276"/>
        <end position="288"/>
    </location>
</feature>
<feature type="compositionally biased region" description="Polar residues" evidence="1">
    <location>
        <begin position="310"/>
        <end position="333"/>
    </location>
</feature>
<feature type="compositionally biased region" description="Low complexity" evidence="1">
    <location>
        <begin position="44"/>
        <end position="61"/>
    </location>
</feature>
<evidence type="ECO:0000313" key="3">
    <source>
        <dbReference type="Proteomes" id="UP000234275"/>
    </source>
</evidence>
<organism evidence="2 3">
    <name type="scientific">Aspergillus steynii IBT 23096</name>
    <dbReference type="NCBI Taxonomy" id="1392250"/>
    <lineage>
        <taxon>Eukaryota</taxon>
        <taxon>Fungi</taxon>
        <taxon>Dikarya</taxon>
        <taxon>Ascomycota</taxon>
        <taxon>Pezizomycotina</taxon>
        <taxon>Eurotiomycetes</taxon>
        <taxon>Eurotiomycetidae</taxon>
        <taxon>Eurotiales</taxon>
        <taxon>Aspergillaceae</taxon>
        <taxon>Aspergillus</taxon>
        <taxon>Aspergillus subgen. Circumdati</taxon>
    </lineage>
</organism>
<accession>A0A2I2GB07</accession>
<sequence>MDPNNPGYPLHPQPPYPVTSQSPPGQPFPYYPNAMPSFPQQKTPAHLPHQQQQQPALGLPLQPGPGGAVMPAGFPQHSSGPHANFSAPPFAQPPVPTSMGQFLPQTTSAANLPPTAAQSYSQNMASVSANNMAAAQQQRPVPQQQQQQQQQQQTPSQPPSQAPQGAAASAASPTPAASAREKARVAALLDINSMLLQEVVNLQAAGKAGGPPTSQGGPDGQTNNPSPTSDQAADATKGPAQKPSPEYLECMRRLQANLAYLATVADRAKKSGGVAPPNPGIMTPPPHMPSMNDIYTKLSELFPHTAHGTPHQSPQPSQGNGKPSPSPATDSVV</sequence>
<evidence type="ECO:0000313" key="2">
    <source>
        <dbReference type="EMBL" id="PLB50061.1"/>
    </source>
</evidence>
<feature type="compositionally biased region" description="Low complexity" evidence="1">
    <location>
        <begin position="121"/>
        <end position="155"/>
    </location>
</feature>
<gene>
    <name evidence="2" type="ORF">P170DRAFT_354194</name>
</gene>
<name>A0A2I2GB07_9EURO</name>
<feature type="compositionally biased region" description="Low complexity" evidence="1">
    <location>
        <begin position="162"/>
        <end position="178"/>
    </location>
</feature>